<proteinExistence type="predicted"/>
<feature type="compositionally biased region" description="Polar residues" evidence="1">
    <location>
        <begin position="26"/>
        <end position="37"/>
    </location>
</feature>
<evidence type="ECO:0000313" key="3">
    <source>
        <dbReference type="EMBL" id="KAJ1645482.1"/>
    </source>
</evidence>
<dbReference type="Proteomes" id="UP001145021">
    <property type="component" value="Unassembled WGS sequence"/>
</dbReference>
<feature type="compositionally biased region" description="Polar residues" evidence="1">
    <location>
        <begin position="203"/>
        <end position="217"/>
    </location>
</feature>
<feature type="region of interest" description="Disordered" evidence="1">
    <location>
        <begin position="349"/>
        <end position="387"/>
    </location>
</feature>
<dbReference type="AlphaFoldDB" id="A0A9W7XM29"/>
<keyword evidence="4" id="KW-1185">Reference proteome</keyword>
<dbReference type="PROSITE" id="PS50108">
    <property type="entry name" value="CRIB"/>
    <property type="match status" value="1"/>
</dbReference>
<feature type="non-terminal residue" evidence="3">
    <location>
        <position position="387"/>
    </location>
</feature>
<protein>
    <recommendedName>
        <fullName evidence="2">CRIB domain-containing protein</fullName>
    </recommendedName>
</protein>
<evidence type="ECO:0000313" key="4">
    <source>
        <dbReference type="Proteomes" id="UP001145021"/>
    </source>
</evidence>
<evidence type="ECO:0000256" key="1">
    <source>
        <dbReference type="SAM" id="MobiDB-lite"/>
    </source>
</evidence>
<name>A0A9W7XM29_9FUNG</name>
<feature type="compositionally biased region" description="Low complexity" evidence="1">
    <location>
        <begin position="366"/>
        <end position="379"/>
    </location>
</feature>
<dbReference type="EMBL" id="JANBOH010000103">
    <property type="protein sequence ID" value="KAJ1645482.1"/>
    <property type="molecule type" value="Genomic_DNA"/>
</dbReference>
<feature type="compositionally biased region" description="Low complexity" evidence="1">
    <location>
        <begin position="38"/>
        <end position="52"/>
    </location>
</feature>
<dbReference type="InterPro" id="IPR000095">
    <property type="entry name" value="CRIB_dom"/>
</dbReference>
<feature type="region of interest" description="Disordered" evidence="1">
    <location>
        <begin position="203"/>
        <end position="255"/>
    </location>
</feature>
<gene>
    <name evidence="3" type="ORF">LPJ64_002917</name>
</gene>
<comment type="caution">
    <text evidence="3">The sequence shown here is derived from an EMBL/GenBank/DDBJ whole genome shotgun (WGS) entry which is preliminary data.</text>
</comment>
<feature type="domain" description="CRIB" evidence="2">
    <location>
        <begin position="262"/>
        <end position="275"/>
    </location>
</feature>
<reference evidence="3" key="1">
    <citation type="submission" date="2022-07" db="EMBL/GenBank/DDBJ databases">
        <title>Phylogenomic reconstructions and comparative analyses of Kickxellomycotina fungi.</title>
        <authorList>
            <person name="Reynolds N.K."/>
            <person name="Stajich J.E."/>
            <person name="Barry K."/>
            <person name="Grigoriev I.V."/>
            <person name="Crous P."/>
            <person name="Smith M.E."/>
        </authorList>
    </citation>
    <scope>NUCLEOTIDE SEQUENCE</scope>
    <source>
        <strain evidence="3">NBRC 105413</strain>
    </source>
</reference>
<feature type="compositionally biased region" description="Low complexity" evidence="1">
    <location>
        <begin position="230"/>
        <end position="248"/>
    </location>
</feature>
<sequence length="387" mass="41850">MREHDDNDSILMPTISKRRVQIPQIPHSTTMSSDTLVQQQQQQQQHRQQQTQSGAAANSRLKTAALNHIEAGSTAKVPSLYDIPSADNGGSMGLRSSASMPLRSGGSSDGRKGSGIRAVLANKFATKKKDLLTSPSLSSKRQQLQLESLIMQSKSTDNLGSGAPTVRGQPVGHPMAFQHVEHLSPTVVGPKMSLINSPDLYKSYTQPAKNASPQQQPSERKSTLRSLNPASLLSKTSKSQLQASSSKTDPSKTVVTVRGKPIGAPTEFQHVEHLNADDIMKNYQVHNQRQQQAAIMSVLYKPSSTGPERSKKLQTAAERKQHTTYRGLPLSGPVTFEHVEHISVKDYKTHIANSKTPEPQDMAPLGASESQSSSNGGASTLDAADDR</sequence>
<evidence type="ECO:0000259" key="2">
    <source>
        <dbReference type="PROSITE" id="PS50108"/>
    </source>
</evidence>
<feature type="region of interest" description="Disordered" evidence="1">
    <location>
        <begin position="1"/>
        <end position="57"/>
    </location>
</feature>
<feature type="region of interest" description="Disordered" evidence="1">
    <location>
        <begin position="92"/>
        <end position="114"/>
    </location>
</feature>
<organism evidence="3 4">
    <name type="scientific">Coemansia asiatica</name>
    <dbReference type="NCBI Taxonomy" id="1052880"/>
    <lineage>
        <taxon>Eukaryota</taxon>
        <taxon>Fungi</taxon>
        <taxon>Fungi incertae sedis</taxon>
        <taxon>Zoopagomycota</taxon>
        <taxon>Kickxellomycotina</taxon>
        <taxon>Kickxellomycetes</taxon>
        <taxon>Kickxellales</taxon>
        <taxon>Kickxellaceae</taxon>
        <taxon>Coemansia</taxon>
    </lineage>
</organism>
<accession>A0A9W7XM29</accession>